<dbReference type="AlphaFoldDB" id="A0A6B0S758"/>
<sequence length="84" mass="8976">MDLVITVVMEQAVLIMLEKAEAVEVMDSVMETRAVAMVGEAAMTSITMEDVEVVLAVVIEAILNMVEVTGILAVATISLQILEP</sequence>
<protein>
    <submittedName>
        <fullName evidence="1">Uncharacterized protein</fullName>
    </submittedName>
</protein>
<accession>A0A6B0S758</accession>
<dbReference type="Proteomes" id="UP000322234">
    <property type="component" value="Unassembled WGS sequence"/>
</dbReference>
<evidence type="ECO:0000313" key="2">
    <source>
        <dbReference type="Proteomes" id="UP000322234"/>
    </source>
</evidence>
<evidence type="ECO:0000313" key="1">
    <source>
        <dbReference type="EMBL" id="MXQ95796.1"/>
    </source>
</evidence>
<dbReference type="EMBL" id="VBQZ03000146">
    <property type="protein sequence ID" value="MXQ95796.1"/>
    <property type="molecule type" value="Genomic_DNA"/>
</dbReference>
<comment type="caution">
    <text evidence="1">The sequence shown here is derived from an EMBL/GenBank/DDBJ whole genome shotgun (WGS) entry which is preliminary data.</text>
</comment>
<keyword evidence="2" id="KW-1185">Reference proteome</keyword>
<organism evidence="1 2">
    <name type="scientific">Bos mutus</name>
    <name type="common">wild yak</name>
    <dbReference type="NCBI Taxonomy" id="72004"/>
    <lineage>
        <taxon>Eukaryota</taxon>
        <taxon>Metazoa</taxon>
        <taxon>Chordata</taxon>
        <taxon>Craniata</taxon>
        <taxon>Vertebrata</taxon>
        <taxon>Euteleostomi</taxon>
        <taxon>Mammalia</taxon>
        <taxon>Eutheria</taxon>
        <taxon>Laurasiatheria</taxon>
        <taxon>Artiodactyla</taxon>
        <taxon>Ruminantia</taxon>
        <taxon>Pecora</taxon>
        <taxon>Bovidae</taxon>
        <taxon>Bovinae</taxon>
        <taxon>Bos</taxon>
    </lineage>
</organism>
<name>A0A6B0S758_9CETA</name>
<gene>
    <name evidence="1" type="ORF">E5288_WYG014854</name>
</gene>
<proteinExistence type="predicted"/>
<reference evidence="1" key="1">
    <citation type="submission" date="2019-10" db="EMBL/GenBank/DDBJ databases">
        <title>The sequence and de novo assembly of the wild yak genome.</title>
        <authorList>
            <person name="Liu Y."/>
        </authorList>
    </citation>
    <scope>NUCLEOTIDE SEQUENCE [LARGE SCALE GENOMIC DNA]</scope>
    <source>
        <strain evidence="1">WY2019</strain>
    </source>
</reference>